<feature type="compositionally biased region" description="Acidic residues" evidence="1">
    <location>
        <begin position="87"/>
        <end position="102"/>
    </location>
</feature>
<feature type="region of interest" description="Disordered" evidence="1">
    <location>
        <begin position="83"/>
        <end position="102"/>
    </location>
</feature>
<accession>A0A3N6N090</accession>
<name>A0A3N6N090_9EURY</name>
<dbReference type="OrthoDB" id="206297at2157"/>
<evidence type="ECO:0000256" key="1">
    <source>
        <dbReference type="SAM" id="MobiDB-lite"/>
    </source>
</evidence>
<dbReference type="AlphaFoldDB" id="A0A3N6N090"/>
<evidence type="ECO:0000313" key="3">
    <source>
        <dbReference type="Proteomes" id="UP000273828"/>
    </source>
</evidence>
<reference evidence="2 3" key="1">
    <citation type="submission" date="2018-10" db="EMBL/GenBank/DDBJ databases">
        <title>Natrarchaeobius chitinivorans gen. nov., sp. nov., and Natrarchaeobius haloalkaliphilus sp. nov., alkaliphilic, chitin-utilizing haloarchaea from hypersaline alkaline lakes.</title>
        <authorList>
            <person name="Sorokin D.Y."/>
            <person name="Elcheninov A.G."/>
            <person name="Kostrikina N.A."/>
            <person name="Bale N.J."/>
            <person name="Sinninghe Damste J.S."/>
            <person name="Khijniak T.V."/>
            <person name="Kublanov I.V."/>
            <person name="Toshchakov S.V."/>
        </authorList>
    </citation>
    <scope>NUCLEOTIDE SEQUENCE [LARGE SCALE GENOMIC DNA]</scope>
    <source>
        <strain evidence="2 3">AArcht-Sl</strain>
    </source>
</reference>
<proteinExistence type="predicted"/>
<protein>
    <submittedName>
        <fullName evidence="2">Uncharacterized protein</fullName>
    </submittedName>
</protein>
<dbReference type="Proteomes" id="UP000273828">
    <property type="component" value="Unassembled WGS sequence"/>
</dbReference>
<gene>
    <name evidence="2" type="ORF">EA462_04710</name>
</gene>
<dbReference type="EMBL" id="REFY01000002">
    <property type="protein sequence ID" value="RQG91292.1"/>
    <property type="molecule type" value="Genomic_DNA"/>
</dbReference>
<feature type="compositionally biased region" description="Acidic residues" evidence="1">
    <location>
        <begin position="37"/>
        <end position="54"/>
    </location>
</feature>
<sequence length="102" mass="10805">MSERKFTFIELHLDGETQFGPKAINDALPFGEKTAAEELEAKDDDAENGDDATTADDGSAGTVIGAVIALVVLIGLAAAAKKFRGDDEPELEDEDQPEVIVN</sequence>
<comment type="caution">
    <text evidence="2">The sequence shown here is derived from an EMBL/GenBank/DDBJ whole genome shotgun (WGS) entry which is preliminary data.</text>
</comment>
<organism evidence="2 3">
    <name type="scientific">Natrarchaeobius halalkaliphilus</name>
    <dbReference type="NCBI Taxonomy" id="1679091"/>
    <lineage>
        <taxon>Archaea</taxon>
        <taxon>Methanobacteriati</taxon>
        <taxon>Methanobacteriota</taxon>
        <taxon>Stenosarchaea group</taxon>
        <taxon>Halobacteria</taxon>
        <taxon>Halobacteriales</taxon>
        <taxon>Natrialbaceae</taxon>
        <taxon>Natrarchaeobius</taxon>
    </lineage>
</organism>
<keyword evidence="3" id="KW-1185">Reference proteome</keyword>
<feature type="region of interest" description="Disordered" evidence="1">
    <location>
        <begin position="30"/>
        <end position="59"/>
    </location>
</feature>
<dbReference type="RefSeq" id="WP_124177416.1">
    <property type="nucleotide sequence ID" value="NZ_REFY01000002.1"/>
</dbReference>
<evidence type="ECO:0000313" key="2">
    <source>
        <dbReference type="EMBL" id="RQG91292.1"/>
    </source>
</evidence>